<dbReference type="EMBL" id="JBBKAJ010000022">
    <property type="protein sequence ID" value="MEJ8635225.1"/>
    <property type="molecule type" value="Genomic_DNA"/>
</dbReference>
<name>A0ACC6PUT7_9ACTN</name>
<protein>
    <submittedName>
        <fullName evidence="1">Uncharacterized protein</fullName>
    </submittedName>
</protein>
<keyword evidence="2" id="KW-1185">Reference proteome</keyword>
<organism evidence="1 2">
    <name type="scientific">Streptomyces achmelvichensis</name>
    <dbReference type="NCBI Taxonomy" id="3134111"/>
    <lineage>
        <taxon>Bacteria</taxon>
        <taxon>Bacillati</taxon>
        <taxon>Actinomycetota</taxon>
        <taxon>Actinomycetes</taxon>
        <taxon>Kitasatosporales</taxon>
        <taxon>Streptomycetaceae</taxon>
        <taxon>Streptomyces</taxon>
    </lineage>
</organism>
<evidence type="ECO:0000313" key="2">
    <source>
        <dbReference type="Proteomes" id="UP001377168"/>
    </source>
</evidence>
<comment type="caution">
    <text evidence="1">The sequence shown here is derived from an EMBL/GenBank/DDBJ whole genome shotgun (WGS) entry which is preliminary data.</text>
</comment>
<dbReference type="Proteomes" id="UP001377168">
    <property type="component" value="Unassembled WGS sequence"/>
</dbReference>
<proteinExistence type="predicted"/>
<evidence type="ECO:0000313" key="1">
    <source>
        <dbReference type="EMBL" id="MEJ8635225.1"/>
    </source>
</evidence>
<reference evidence="1" key="1">
    <citation type="submission" date="2024-03" db="EMBL/GenBank/DDBJ databases">
        <title>Novel Streptomyces species of biotechnological and ecological value are a feature of Machair soil.</title>
        <authorList>
            <person name="Prole J.R."/>
            <person name="Goodfellow M."/>
            <person name="Allenby N."/>
            <person name="Ward A.C."/>
        </authorList>
    </citation>
    <scope>NUCLEOTIDE SEQUENCE</scope>
    <source>
        <strain evidence="1">MS2.AVA.5</strain>
    </source>
</reference>
<sequence>MSRNRFTMPAALSAAALALLTLSACGGSDGASDPEPGAAAGGAAKPATGAVIKIADSPVGKILVDESGRTLYGFTKDKPGSSRCDSDCIAVWPALTSAKDVTAGTGVQPDLLTEAKLGEGAEQAVYGDWPLYYYVGDATAGDVNGQGLDGEWFVVAADGKLVKKAV</sequence>
<accession>A0ACC6PUT7</accession>
<gene>
    <name evidence="1" type="ORF">WKI67_17735</name>
</gene>